<evidence type="ECO:0000313" key="3">
    <source>
        <dbReference type="EMBL" id="PRZ17450.1"/>
    </source>
</evidence>
<reference evidence="3 4" key="1">
    <citation type="submission" date="2018-03" db="EMBL/GenBank/DDBJ databases">
        <title>Genomic Encyclopedia of Archaeal and Bacterial Type Strains, Phase II (KMG-II): from individual species to whole genera.</title>
        <authorList>
            <person name="Goeker M."/>
        </authorList>
    </citation>
    <scope>NUCLEOTIDE SEQUENCE [LARGE SCALE GENOMIC DNA]</scope>
    <source>
        <strain evidence="3 4">RHA1</strain>
    </source>
</reference>
<organism evidence="3 4">
    <name type="scientific">Laceyella sediminis</name>
    <dbReference type="NCBI Taxonomy" id="573074"/>
    <lineage>
        <taxon>Bacteria</taxon>
        <taxon>Bacillati</taxon>
        <taxon>Bacillota</taxon>
        <taxon>Bacilli</taxon>
        <taxon>Bacillales</taxon>
        <taxon>Thermoactinomycetaceae</taxon>
        <taxon>Laceyella</taxon>
    </lineage>
</organism>
<feature type="region of interest" description="Disordered" evidence="1">
    <location>
        <begin position="51"/>
        <end position="191"/>
    </location>
</feature>
<feature type="compositionally biased region" description="Polar residues" evidence="1">
    <location>
        <begin position="51"/>
        <end position="65"/>
    </location>
</feature>
<dbReference type="EMBL" id="PVTZ01000001">
    <property type="protein sequence ID" value="PRZ17450.1"/>
    <property type="molecule type" value="Genomic_DNA"/>
</dbReference>
<gene>
    <name evidence="3" type="ORF">CLV36_101558</name>
</gene>
<dbReference type="RefSeq" id="WP_106341655.1">
    <property type="nucleotide sequence ID" value="NZ_PVTZ01000001.1"/>
</dbReference>
<sequence>MKDKAYLPTPEFDTDDLSPEEYSTQIKRKTIALIGAGIACSVFSYAIFTNSTGSMSTDNNEVTAKQTKRPTPETEQKLHRSSQSASTATKANSSDNGHQPSDPAKHLPGMVDGDANPTPDAAHPNQSPNKPSHIGNDDNRDPLNIFHASSNVVASATPSYEKNPSPSSDIHNKPSETTVVQKEKPQQNTPTCDLACEATKSTKKKLAEILRDLTN</sequence>
<name>A0ABX5EXB7_9BACL</name>
<keyword evidence="2" id="KW-0812">Transmembrane</keyword>
<evidence type="ECO:0000313" key="4">
    <source>
        <dbReference type="Proteomes" id="UP000238836"/>
    </source>
</evidence>
<evidence type="ECO:0000256" key="2">
    <source>
        <dbReference type="SAM" id="Phobius"/>
    </source>
</evidence>
<keyword evidence="2" id="KW-1133">Transmembrane helix</keyword>
<feature type="transmembrane region" description="Helical" evidence="2">
    <location>
        <begin position="30"/>
        <end position="48"/>
    </location>
</feature>
<comment type="caution">
    <text evidence="3">The sequence shown here is derived from an EMBL/GenBank/DDBJ whole genome shotgun (WGS) entry which is preliminary data.</text>
</comment>
<evidence type="ECO:0000256" key="1">
    <source>
        <dbReference type="SAM" id="MobiDB-lite"/>
    </source>
</evidence>
<protein>
    <submittedName>
        <fullName evidence="3">Uncharacterized protein</fullName>
    </submittedName>
</protein>
<keyword evidence="2" id="KW-0472">Membrane</keyword>
<accession>A0ABX5EXB7</accession>
<feature type="region of interest" description="Disordered" evidence="1">
    <location>
        <begin position="1"/>
        <end position="20"/>
    </location>
</feature>
<proteinExistence type="predicted"/>
<feature type="compositionally biased region" description="Polar residues" evidence="1">
    <location>
        <begin position="147"/>
        <end position="191"/>
    </location>
</feature>
<keyword evidence="4" id="KW-1185">Reference proteome</keyword>
<dbReference type="Proteomes" id="UP000238836">
    <property type="component" value="Unassembled WGS sequence"/>
</dbReference>
<feature type="compositionally biased region" description="Polar residues" evidence="1">
    <location>
        <begin position="81"/>
        <end position="99"/>
    </location>
</feature>